<keyword evidence="1" id="KW-0472">Membrane</keyword>
<feature type="transmembrane region" description="Helical" evidence="1">
    <location>
        <begin position="267"/>
        <end position="288"/>
    </location>
</feature>
<dbReference type="Proteomes" id="UP000070444">
    <property type="component" value="Unassembled WGS sequence"/>
</dbReference>
<keyword evidence="1" id="KW-0812">Transmembrane</keyword>
<feature type="transmembrane region" description="Helical" evidence="1">
    <location>
        <begin position="226"/>
        <end position="247"/>
    </location>
</feature>
<gene>
    <name evidence="2" type="ORF">CONCODRAFT_77603</name>
</gene>
<organism evidence="2 3">
    <name type="scientific">Conidiobolus coronatus (strain ATCC 28846 / CBS 209.66 / NRRL 28638)</name>
    <name type="common">Delacroixia coronata</name>
    <dbReference type="NCBI Taxonomy" id="796925"/>
    <lineage>
        <taxon>Eukaryota</taxon>
        <taxon>Fungi</taxon>
        <taxon>Fungi incertae sedis</taxon>
        <taxon>Zoopagomycota</taxon>
        <taxon>Entomophthoromycotina</taxon>
        <taxon>Entomophthoromycetes</taxon>
        <taxon>Entomophthorales</taxon>
        <taxon>Ancylistaceae</taxon>
        <taxon>Conidiobolus</taxon>
    </lineage>
</organism>
<protein>
    <recommendedName>
        <fullName evidence="4">G-protein coupled receptors family 1 profile domain-containing protein</fullName>
    </recommendedName>
</protein>
<feature type="non-terminal residue" evidence="2">
    <location>
        <position position="304"/>
    </location>
</feature>
<name>A0A137PD23_CONC2</name>
<sequence>MSLLSAKSIEIDKFNGVYKDYMIAECCFVGVLGGTCTAYVIMQLLKRRKPYHIDTILCLIATGVDFLISIGLMIRGLLCKFPYNTLAYHTKQLCPFEFLTVSFWTMAGAYCVGVMAMERYLLVVYNKHLPRYVWFSILALAISIQFGLMCAVAGSGSLVLSNIAVSCVVGPNTPLEFFPKASAVLYIITYIVTVYCYIGIMVTQCLRTISNRKNLNISISQTKREIIPIILRASLILILFTIGYGGKIYCWVWEWVTGKLRTWTMDYTANMLLNLNSIFNLLIILYMNNELKYSLLKKFNLKDF</sequence>
<feature type="transmembrane region" description="Helical" evidence="1">
    <location>
        <begin position="98"/>
        <end position="121"/>
    </location>
</feature>
<dbReference type="SUPFAM" id="SSF81321">
    <property type="entry name" value="Family A G protein-coupled receptor-like"/>
    <property type="match status" value="1"/>
</dbReference>
<feature type="transmembrane region" description="Helical" evidence="1">
    <location>
        <begin position="183"/>
        <end position="206"/>
    </location>
</feature>
<feature type="transmembrane region" description="Helical" evidence="1">
    <location>
        <begin position="22"/>
        <end position="45"/>
    </location>
</feature>
<evidence type="ECO:0000256" key="1">
    <source>
        <dbReference type="SAM" id="Phobius"/>
    </source>
</evidence>
<keyword evidence="3" id="KW-1185">Reference proteome</keyword>
<keyword evidence="1" id="KW-1133">Transmembrane helix</keyword>
<evidence type="ECO:0000313" key="2">
    <source>
        <dbReference type="EMBL" id="KXN72875.1"/>
    </source>
</evidence>
<feature type="transmembrane region" description="Helical" evidence="1">
    <location>
        <begin position="133"/>
        <end position="163"/>
    </location>
</feature>
<evidence type="ECO:0008006" key="4">
    <source>
        <dbReference type="Google" id="ProtNLM"/>
    </source>
</evidence>
<evidence type="ECO:0000313" key="3">
    <source>
        <dbReference type="Proteomes" id="UP000070444"/>
    </source>
</evidence>
<dbReference type="Gene3D" id="1.20.1070.10">
    <property type="entry name" value="Rhodopsin 7-helix transmembrane proteins"/>
    <property type="match status" value="1"/>
</dbReference>
<accession>A0A137PD23</accession>
<reference evidence="2 3" key="1">
    <citation type="journal article" date="2015" name="Genome Biol. Evol.">
        <title>Phylogenomic analyses indicate that early fungi evolved digesting cell walls of algal ancestors of land plants.</title>
        <authorList>
            <person name="Chang Y."/>
            <person name="Wang S."/>
            <person name="Sekimoto S."/>
            <person name="Aerts A.L."/>
            <person name="Choi C."/>
            <person name="Clum A."/>
            <person name="LaButti K.M."/>
            <person name="Lindquist E.A."/>
            <person name="Yee Ngan C."/>
            <person name="Ohm R.A."/>
            <person name="Salamov A.A."/>
            <person name="Grigoriev I.V."/>
            <person name="Spatafora J.W."/>
            <person name="Berbee M.L."/>
        </authorList>
    </citation>
    <scope>NUCLEOTIDE SEQUENCE [LARGE SCALE GENOMIC DNA]</scope>
    <source>
        <strain evidence="2 3">NRRL 28638</strain>
    </source>
</reference>
<dbReference type="EMBL" id="KQ964445">
    <property type="protein sequence ID" value="KXN72875.1"/>
    <property type="molecule type" value="Genomic_DNA"/>
</dbReference>
<proteinExistence type="predicted"/>
<dbReference type="AlphaFoldDB" id="A0A137PD23"/>
<feature type="transmembrane region" description="Helical" evidence="1">
    <location>
        <begin position="57"/>
        <end position="78"/>
    </location>
</feature>